<sequence length="124" mass="14432">MQIRLPLIVFVIFASFTEQATIQKESNKNVAKNSSPIDDLIYMSNAFLRGDYIATLTKLVEMVKNKDVNLVVKIMLIFLHRFLTSMQPLYYILFPSTKDQGSLSRNFKTRLQTSMKMMQLFLKK</sequence>
<name>A0ABD2N1Z7_9CUCU</name>
<dbReference type="EMBL" id="JABFTP020000062">
    <property type="protein sequence ID" value="KAL3272680.1"/>
    <property type="molecule type" value="Genomic_DNA"/>
</dbReference>
<protein>
    <submittedName>
        <fullName evidence="2">Uncharacterized protein</fullName>
    </submittedName>
</protein>
<keyword evidence="1" id="KW-0732">Signal</keyword>
<organism evidence="2 3">
    <name type="scientific">Cryptolaemus montrouzieri</name>
    <dbReference type="NCBI Taxonomy" id="559131"/>
    <lineage>
        <taxon>Eukaryota</taxon>
        <taxon>Metazoa</taxon>
        <taxon>Ecdysozoa</taxon>
        <taxon>Arthropoda</taxon>
        <taxon>Hexapoda</taxon>
        <taxon>Insecta</taxon>
        <taxon>Pterygota</taxon>
        <taxon>Neoptera</taxon>
        <taxon>Endopterygota</taxon>
        <taxon>Coleoptera</taxon>
        <taxon>Polyphaga</taxon>
        <taxon>Cucujiformia</taxon>
        <taxon>Coccinelloidea</taxon>
        <taxon>Coccinellidae</taxon>
        <taxon>Scymninae</taxon>
        <taxon>Scymnini</taxon>
        <taxon>Cryptolaemus</taxon>
    </lineage>
</organism>
<proteinExistence type="predicted"/>
<dbReference type="Proteomes" id="UP001516400">
    <property type="component" value="Unassembled WGS sequence"/>
</dbReference>
<keyword evidence="3" id="KW-1185">Reference proteome</keyword>
<evidence type="ECO:0000313" key="2">
    <source>
        <dbReference type="EMBL" id="KAL3272680.1"/>
    </source>
</evidence>
<feature type="signal peptide" evidence="1">
    <location>
        <begin position="1"/>
        <end position="19"/>
    </location>
</feature>
<accession>A0ABD2N1Z7</accession>
<reference evidence="2 3" key="1">
    <citation type="journal article" date="2021" name="BMC Biol.">
        <title>Horizontally acquired antibacterial genes associated with adaptive radiation of ladybird beetles.</title>
        <authorList>
            <person name="Li H.S."/>
            <person name="Tang X.F."/>
            <person name="Huang Y.H."/>
            <person name="Xu Z.Y."/>
            <person name="Chen M.L."/>
            <person name="Du X.Y."/>
            <person name="Qiu B.Y."/>
            <person name="Chen P.T."/>
            <person name="Zhang W."/>
            <person name="Slipinski A."/>
            <person name="Escalona H.E."/>
            <person name="Waterhouse R.M."/>
            <person name="Zwick A."/>
            <person name="Pang H."/>
        </authorList>
    </citation>
    <scope>NUCLEOTIDE SEQUENCE [LARGE SCALE GENOMIC DNA]</scope>
    <source>
        <strain evidence="2">SYSU2018</strain>
    </source>
</reference>
<feature type="chain" id="PRO_5044766421" evidence="1">
    <location>
        <begin position="20"/>
        <end position="124"/>
    </location>
</feature>
<comment type="caution">
    <text evidence="2">The sequence shown here is derived from an EMBL/GenBank/DDBJ whole genome shotgun (WGS) entry which is preliminary data.</text>
</comment>
<dbReference type="AlphaFoldDB" id="A0ABD2N1Z7"/>
<evidence type="ECO:0000256" key="1">
    <source>
        <dbReference type="SAM" id="SignalP"/>
    </source>
</evidence>
<evidence type="ECO:0000313" key="3">
    <source>
        <dbReference type="Proteomes" id="UP001516400"/>
    </source>
</evidence>
<gene>
    <name evidence="2" type="ORF">HHI36_014144</name>
</gene>